<accession>A0A5N5NCF6</accession>
<dbReference type="InterPro" id="IPR036179">
    <property type="entry name" value="Ig-like_dom_sf"/>
</dbReference>
<evidence type="ECO:0000256" key="10">
    <source>
        <dbReference type="ARBA" id="ARBA00023319"/>
    </source>
</evidence>
<dbReference type="GO" id="GO:0007166">
    <property type="term" value="P:cell surface receptor signaling pathway"/>
    <property type="evidence" value="ECO:0007669"/>
    <property type="project" value="TreeGrafter"/>
</dbReference>
<keyword evidence="3" id="KW-0812">Transmembrane</keyword>
<keyword evidence="2" id="KW-1003">Cell membrane</keyword>
<evidence type="ECO:0000256" key="1">
    <source>
        <dbReference type="ARBA" id="ARBA00004251"/>
    </source>
</evidence>
<dbReference type="GO" id="GO:0031295">
    <property type="term" value="P:T cell costimulation"/>
    <property type="evidence" value="ECO:0007669"/>
    <property type="project" value="TreeGrafter"/>
</dbReference>
<comment type="subcellular location">
    <subcellularLocation>
        <location evidence="1">Cell membrane</location>
        <topology evidence="1">Single-pass type I membrane protein</topology>
    </subcellularLocation>
</comment>
<dbReference type="InterPro" id="IPR007110">
    <property type="entry name" value="Ig-like_dom"/>
</dbReference>
<keyword evidence="7" id="KW-1015">Disulfide bond</keyword>
<dbReference type="SUPFAM" id="SSF48726">
    <property type="entry name" value="Immunoglobulin"/>
    <property type="match status" value="1"/>
</dbReference>
<keyword evidence="6" id="KW-0472">Membrane</keyword>
<evidence type="ECO:0000256" key="9">
    <source>
        <dbReference type="ARBA" id="ARBA00023180"/>
    </source>
</evidence>
<dbReference type="GO" id="GO:0071222">
    <property type="term" value="P:cellular response to lipopolysaccharide"/>
    <property type="evidence" value="ECO:0007669"/>
    <property type="project" value="TreeGrafter"/>
</dbReference>
<keyword evidence="10" id="KW-0393">Immunoglobulin domain</keyword>
<evidence type="ECO:0000256" key="2">
    <source>
        <dbReference type="ARBA" id="ARBA00022475"/>
    </source>
</evidence>
<dbReference type="GO" id="GO:0042102">
    <property type="term" value="P:positive regulation of T cell proliferation"/>
    <property type="evidence" value="ECO:0007669"/>
    <property type="project" value="TreeGrafter"/>
</dbReference>
<evidence type="ECO:0000256" key="5">
    <source>
        <dbReference type="ARBA" id="ARBA00022989"/>
    </source>
</evidence>
<evidence type="ECO:0000256" key="7">
    <source>
        <dbReference type="ARBA" id="ARBA00023157"/>
    </source>
</evidence>
<dbReference type="AlphaFoldDB" id="A0A5N5NCF6"/>
<evidence type="ECO:0000313" key="13">
    <source>
        <dbReference type="EMBL" id="KAB5565295.1"/>
    </source>
</evidence>
<keyword evidence="8" id="KW-0675">Receptor</keyword>
<dbReference type="Pfam" id="PF07686">
    <property type="entry name" value="V-set"/>
    <property type="match status" value="1"/>
</dbReference>
<organism evidence="13 14">
    <name type="scientific">Pangasianodon hypophthalmus</name>
    <name type="common">Striped catfish</name>
    <name type="synonym">Helicophagus hypophthalmus</name>
    <dbReference type="NCBI Taxonomy" id="310915"/>
    <lineage>
        <taxon>Eukaryota</taxon>
        <taxon>Metazoa</taxon>
        <taxon>Chordata</taxon>
        <taxon>Craniata</taxon>
        <taxon>Vertebrata</taxon>
        <taxon>Euteleostomi</taxon>
        <taxon>Actinopterygii</taxon>
        <taxon>Neopterygii</taxon>
        <taxon>Teleostei</taxon>
        <taxon>Ostariophysi</taxon>
        <taxon>Siluriformes</taxon>
        <taxon>Pangasiidae</taxon>
        <taxon>Pangasianodon</taxon>
    </lineage>
</organism>
<evidence type="ECO:0000256" key="3">
    <source>
        <dbReference type="ARBA" id="ARBA00022692"/>
    </source>
</evidence>
<dbReference type="PROSITE" id="PS50835">
    <property type="entry name" value="IG_LIKE"/>
    <property type="match status" value="1"/>
</dbReference>
<keyword evidence="9" id="KW-0325">Glycoprotein</keyword>
<keyword evidence="5" id="KW-1133">Transmembrane helix</keyword>
<evidence type="ECO:0000256" key="4">
    <source>
        <dbReference type="ARBA" id="ARBA00022729"/>
    </source>
</evidence>
<dbReference type="GO" id="GO:0009897">
    <property type="term" value="C:external side of plasma membrane"/>
    <property type="evidence" value="ECO:0007669"/>
    <property type="project" value="TreeGrafter"/>
</dbReference>
<keyword evidence="4" id="KW-0732">Signal</keyword>
<dbReference type="PANTHER" id="PTHR25466:SF11">
    <property type="entry name" value="GALECTIN 17-RELATED"/>
    <property type="match status" value="1"/>
</dbReference>
<dbReference type="GO" id="GO:0042130">
    <property type="term" value="P:negative regulation of T cell proliferation"/>
    <property type="evidence" value="ECO:0007669"/>
    <property type="project" value="TreeGrafter"/>
</dbReference>
<feature type="domain" description="Ig-like" evidence="12">
    <location>
        <begin position="82"/>
        <end position="155"/>
    </location>
</feature>
<dbReference type="GO" id="GO:0006955">
    <property type="term" value="P:immune response"/>
    <property type="evidence" value="ECO:0007669"/>
    <property type="project" value="TreeGrafter"/>
</dbReference>
<feature type="region of interest" description="Disordered" evidence="11">
    <location>
        <begin position="177"/>
        <end position="206"/>
    </location>
</feature>
<evidence type="ECO:0000256" key="6">
    <source>
        <dbReference type="ARBA" id="ARBA00023136"/>
    </source>
</evidence>
<protein>
    <recommendedName>
        <fullName evidence="12">Ig-like domain-containing protein</fullName>
    </recommendedName>
</protein>
<feature type="compositionally biased region" description="Basic and acidic residues" evidence="11">
    <location>
        <begin position="180"/>
        <end position="191"/>
    </location>
</feature>
<proteinExistence type="predicted"/>
<dbReference type="EMBL" id="VFJC01000010">
    <property type="protein sequence ID" value="KAB5565295.1"/>
    <property type="molecule type" value="Genomic_DNA"/>
</dbReference>
<gene>
    <name evidence="13" type="ORF">PHYPO_G00239490</name>
</gene>
<evidence type="ECO:0000256" key="8">
    <source>
        <dbReference type="ARBA" id="ARBA00023170"/>
    </source>
</evidence>
<comment type="caution">
    <text evidence="13">The sequence shown here is derived from an EMBL/GenBank/DDBJ whole genome shotgun (WGS) entry which is preliminary data.</text>
</comment>
<evidence type="ECO:0000313" key="14">
    <source>
        <dbReference type="Proteomes" id="UP000327468"/>
    </source>
</evidence>
<reference evidence="13 14" key="1">
    <citation type="submission" date="2019-06" db="EMBL/GenBank/DDBJ databases">
        <title>A chromosome-scale genome assembly of the striped catfish, Pangasianodon hypophthalmus.</title>
        <authorList>
            <person name="Wen M."/>
            <person name="Zahm M."/>
            <person name="Roques C."/>
            <person name="Cabau C."/>
            <person name="Klopp C."/>
            <person name="Donnadieu C."/>
            <person name="Jouanno E."/>
            <person name="Avarre J.-C."/>
            <person name="Campet M."/>
            <person name="Ha T.T.T."/>
            <person name="Dugue R."/>
            <person name="Lampietro C."/>
            <person name="Louis A."/>
            <person name="Herpin A."/>
            <person name="Echchiki A."/>
            <person name="Berthelot C."/>
            <person name="Parey E."/>
            <person name="Roest-Crollius H."/>
            <person name="Braasch I."/>
            <person name="Postlethwait J."/>
            <person name="Bobe J."/>
            <person name="Montfort J."/>
            <person name="Bouchez O."/>
            <person name="Begum T."/>
            <person name="Schartl M."/>
            <person name="Guiguen Y."/>
        </authorList>
    </citation>
    <scope>NUCLEOTIDE SEQUENCE [LARGE SCALE GENOMIC DNA]</scope>
    <source>
        <strain evidence="13 14">Indonesia</strain>
        <tissue evidence="13">Blood</tissue>
    </source>
</reference>
<dbReference type="Proteomes" id="UP000327468">
    <property type="component" value="Chromosome 9"/>
</dbReference>
<dbReference type="InterPro" id="IPR051713">
    <property type="entry name" value="T-cell_Activation_Regulation"/>
</dbReference>
<name>A0A5N5NCF6_PANHP</name>
<dbReference type="InterPro" id="IPR013783">
    <property type="entry name" value="Ig-like_fold"/>
</dbReference>
<dbReference type="Gene3D" id="2.60.40.10">
    <property type="entry name" value="Immunoglobulins"/>
    <property type="match status" value="1"/>
</dbReference>
<dbReference type="InterPro" id="IPR013106">
    <property type="entry name" value="Ig_V-set"/>
</dbReference>
<keyword evidence="14" id="KW-1185">Reference proteome</keyword>
<dbReference type="PANTHER" id="PTHR25466">
    <property type="entry name" value="T-LYMPHOCYTE ACTIVATION ANTIGEN"/>
    <property type="match status" value="1"/>
</dbReference>
<sequence length="246" mass="27439">MQDSTGRNTGLYYLFTVCYPLWHTPGVAGKNSSLAEKTCRHYLSDISNVMDITTSFLYISTLLTCVDSALVHSRITVSARVGDTAVLACKLSNPSRQTTNVKWRNKNDTVFEQSVEGTYQGKGYEGRVDVPENKLLKGDCSLVLKDVRITDAGFYKSYMVIEKSKKWQPVSSVELSVDGKTGESSDKKLASSDETGESSDKTSGSSDYGIRNHYIIIFPVFLSLCLYCTRVRSWIRNLRCCLTINI</sequence>
<evidence type="ECO:0000256" key="11">
    <source>
        <dbReference type="SAM" id="MobiDB-lite"/>
    </source>
</evidence>
<evidence type="ECO:0000259" key="12">
    <source>
        <dbReference type="PROSITE" id="PS50835"/>
    </source>
</evidence>